<feature type="domain" description="Hydantoinase/oxoprolinase N-terminal" evidence="2">
    <location>
        <begin position="4"/>
        <end position="174"/>
    </location>
</feature>
<dbReference type="PANTHER" id="PTHR11365:SF23">
    <property type="entry name" value="HYPOTHETICAL 5-OXOPROLINASE (EUROFUNG)-RELATED"/>
    <property type="match status" value="1"/>
</dbReference>
<dbReference type="InterPro" id="IPR049517">
    <property type="entry name" value="ACX-like_C"/>
</dbReference>
<keyword evidence="5" id="KW-1185">Reference proteome</keyword>
<reference evidence="4 5" key="1">
    <citation type="journal article" date="2022" name="Microbiol. Resour. Announc.">
        <title>Complete Genome Sequence of the Hyperthermophilic and Acidophilic Archaeon Saccharolobus caldissimus Strain HS-3T.</title>
        <authorList>
            <person name="Sakai H.D."/>
            <person name="Kurosawa N."/>
        </authorList>
    </citation>
    <scope>NUCLEOTIDE SEQUENCE [LARGE SCALE GENOMIC DNA]</scope>
    <source>
        <strain evidence="4 5">JCM32116</strain>
    </source>
</reference>
<evidence type="ECO:0000259" key="3">
    <source>
        <dbReference type="Pfam" id="PF19278"/>
    </source>
</evidence>
<name>A0AAQ4CQY3_9CREN</name>
<accession>A0AAQ4CQY3</accession>
<evidence type="ECO:0000259" key="1">
    <source>
        <dbReference type="Pfam" id="PF01968"/>
    </source>
</evidence>
<dbReference type="GO" id="GO:0005829">
    <property type="term" value="C:cytosol"/>
    <property type="evidence" value="ECO:0007669"/>
    <property type="project" value="TreeGrafter"/>
</dbReference>
<dbReference type="RefSeq" id="WP_229572131.1">
    <property type="nucleotide sequence ID" value="NZ_AP025226.1"/>
</dbReference>
<dbReference type="Pfam" id="PF19278">
    <property type="entry name" value="Hydant_A_C"/>
    <property type="match status" value="1"/>
</dbReference>
<evidence type="ECO:0000313" key="5">
    <source>
        <dbReference type="Proteomes" id="UP001319921"/>
    </source>
</evidence>
<organism evidence="4 5">
    <name type="scientific">Saccharolobus caldissimus</name>
    <dbReference type="NCBI Taxonomy" id="1702097"/>
    <lineage>
        <taxon>Archaea</taxon>
        <taxon>Thermoproteota</taxon>
        <taxon>Thermoprotei</taxon>
        <taxon>Sulfolobales</taxon>
        <taxon>Sulfolobaceae</taxon>
        <taxon>Saccharolobus</taxon>
    </lineage>
</organism>
<dbReference type="Pfam" id="PF01968">
    <property type="entry name" value="Hydantoinase_A"/>
    <property type="match status" value="1"/>
</dbReference>
<evidence type="ECO:0000259" key="2">
    <source>
        <dbReference type="Pfam" id="PF05378"/>
    </source>
</evidence>
<dbReference type="SUPFAM" id="SSF53067">
    <property type="entry name" value="Actin-like ATPase domain"/>
    <property type="match status" value="1"/>
</dbReference>
<protein>
    <submittedName>
        <fullName evidence="4">5-oxoprolinase</fullName>
    </submittedName>
</protein>
<dbReference type="InterPro" id="IPR002821">
    <property type="entry name" value="Hydantoinase_A"/>
</dbReference>
<dbReference type="GO" id="GO:0006749">
    <property type="term" value="P:glutathione metabolic process"/>
    <property type="evidence" value="ECO:0007669"/>
    <property type="project" value="TreeGrafter"/>
</dbReference>
<dbReference type="InterPro" id="IPR008040">
    <property type="entry name" value="Hydant_A_N"/>
</dbReference>
<sequence>MKCKVAIDIGGTFTDFIILSEVGEVSTIKVLTNPRNPGEVIQNVIKGLDCEVEEVVHATTLATNALLGQENLNIPRTALLTTKGFRDIIEIGRQNRPRLYDLYFEKPKQIVPRELRIEIDERINADGEILKEVNEREVEEKVSKIKAEAVAVSYLHSYINPHNELKTKEVLKKYFKYISISSEVAPEPREYERTSTTVINAALMPIVSSYLENIQSSLPTDKFYIMSSSGGLVDINEALSKPVQLIESGPAAGVIASASFLPEENLISFDMGGTTAKAGVVINGKFEITSEYEVGGEVHHGRVVKGSGYPIRFPFVDLAEVSAGGGTIIWRDEANALRVGPISAGADPGPICYNKGGDKPTITDANLVLGRLGEKLLGGGMKLYKEKALEGLSRLGDPYEVSKVALDLANLEMARAIRLVTVERGLDPSNFSLIAFGGAGPQHALYLADEIGIKRVIIPPYPGLFSALGLLLADWRFEARKSYPKDLERDFKELENKLIERLKKVDYFIRYADVRYKGQGWELTIQVPENVSEIRKVFEDKHLATYGFVMSDREIEIVTIRVFAIRRRVMPKISPTFGNESKPKEIRKVLIEDDWVNTEVYVREKLPKGFEIRGPAIIEEYSSTIVVKPSWKALVDDSIIMVRE</sequence>
<dbReference type="KEGG" id="scas:SACC_12310"/>
<dbReference type="GO" id="GO:0017168">
    <property type="term" value="F:5-oxoprolinase (ATP-hydrolyzing) activity"/>
    <property type="evidence" value="ECO:0007669"/>
    <property type="project" value="TreeGrafter"/>
</dbReference>
<feature type="domain" description="Hydantoinase A/oxoprolinase" evidence="1">
    <location>
        <begin position="193"/>
        <end position="478"/>
    </location>
</feature>
<proteinExistence type="predicted"/>
<dbReference type="GeneID" id="68865971"/>
<feature type="domain" description="Acetophenone carboxylase-like C-terminal" evidence="3">
    <location>
        <begin position="484"/>
        <end position="639"/>
    </location>
</feature>
<dbReference type="AlphaFoldDB" id="A0AAQ4CQY3"/>
<evidence type="ECO:0000313" key="4">
    <source>
        <dbReference type="EMBL" id="BDB98214.1"/>
    </source>
</evidence>
<gene>
    <name evidence="4" type="ORF">SACC_12310</name>
</gene>
<dbReference type="Proteomes" id="UP001319921">
    <property type="component" value="Chromosome"/>
</dbReference>
<dbReference type="PANTHER" id="PTHR11365">
    <property type="entry name" value="5-OXOPROLINASE RELATED"/>
    <property type="match status" value="1"/>
</dbReference>
<dbReference type="InterPro" id="IPR045079">
    <property type="entry name" value="Oxoprolinase-like"/>
</dbReference>
<dbReference type="Pfam" id="PF05378">
    <property type="entry name" value="Hydant_A_N"/>
    <property type="match status" value="1"/>
</dbReference>
<dbReference type="EMBL" id="AP025226">
    <property type="protein sequence ID" value="BDB98214.1"/>
    <property type="molecule type" value="Genomic_DNA"/>
</dbReference>
<dbReference type="InterPro" id="IPR043129">
    <property type="entry name" value="ATPase_NBD"/>
</dbReference>